<keyword evidence="2" id="KW-1185">Reference proteome</keyword>
<dbReference type="EMBL" id="BAABBM010000001">
    <property type="protein sequence ID" value="GAA3892690.1"/>
    <property type="molecule type" value="Genomic_DNA"/>
</dbReference>
<evidence type="ECO:0008006" key="3">
    <source>
        <dbReference type="Google" id="ProtNLM"/>
    </source>
</evidence>
<protein>
    <recommendedName>
        <fullName evidence="3">ATP-grasp domain-containing protein</fullName>
    </recommendedName>
</protein>
<sequence length="321" mass="35467">MSHEGNRVFVTGSADLGRLLPNREALHRLQVSASPLKPSDLPDLSPYPVVVNMITEAEHSAKVLANVRTMLRGYRGRVVNPPHAVLSSTRDQVAQRLSGTEGLIVPPVVRLQGSEAESAVKAIAKAGIGSPIILRKAGTHTGETVALQNSVDEAVATMESGQIYFATQFVDFASGDGLYRKYRLWFIGARAVLRHMYVSDHWNVHSKDRARFMGPRPDLVAEERALIGQTEPFTEQIRQTLSEVRRRMPLDFFGLDFGIMQDGKLVFFEANATMSFFPLWRDDDPQFEYLKQVVPPAQAAFMQLVGVSGPAVGSPRANVRV</sequence>
<reference evidence="2" key="1">
    <citation type="journal article" date="2019" name="Int. J. Syst. Evol. Microbiol.">
        <title>The Global Catalogue of Microorganisms (GCM) 10K type strain sequencing project: providing services to taxonomists for standard genome sequencing and annotation.</title>
        <authorList>
            <consortium name="The Broad Institute Genomics Platform"/>
            <consortium name="The Broad Institute Genome Sequencing Center for Infectious Disease"/>
            <person name="Wu L."/>
            <person name="Ma J."/>
        </authorList>
    </citation>
    <scope>NUCLEOTIDE SEQUENCE [LARGE SCALE GENOMIC DNA]</scope>
    <source>
        <strain evidence="2">JCM 17543</strain>
    </source>
</reference>
<evidence type="ECO:0000313" key="2">
    <source>
        <dbReference type="Proteomes" id="UP001500827"/>
    </source>
</evidence>
<comment type="caution">
    <text evidence="1">The sequence shown here is derived from an EMBL/GenBank/DDBJ whole genome shotgun (WGS) entry which is preliminary data.</text>
</comment>
<dbReference type="PANTHER" id="PTHR21621:SF0">
    <property type="entry name" value="BETA-CITRYLGLUTAMATE SYNTHASE B-RELATED"/>
    <property type="match status" value="1"/>
</dbReference>
<proteinExistence type="predicted"/>
<name>A0ABP7L266_9SPHN</name>
<dbReference type="PANTHER" id="PTHR21621">
    <property type="entry name" value="RIBOSOMAL PROTEIN S6 MODIFICATION PROTEIN"/>
    <property type="match status" value="1"/>
</dbReference>
<organism evidence="1 2">
    <name type="scientific">Sphingomonas limnosediminicola</name>
    <dbReference type="NCBI Taxonomy" id="940133"/>
    <lineage>
        <taxon>Bacteria</taxon>
        <taxon>Pseudomonadati</taxon>
        <taxon>Pseudomonadota</taxon>
        <taxon>Alphaproteobacteria</taxon>
        <taxon>Sphingomonadales</taxon>
        <taxon>Sphingomonadaceae</taxon>
        <taxon>Sphingomonas</taxon>
    </lineage>
</organism>
<gene>
    <name evidence="1" type="ORF">GCM10022276_09860</name>
</gene>
<evidence type="ECO:0000313" key="1">
    <source>
        <dbReference type="EMBL" id="GAA3892690.1"/>
    </source>
</evidence>
<dbReference type="SUPFAM" id="SSF56059">
    <property type="entry name" value="Glutathione synthetase ATP-binding domain-like"/>
    <property type="match status" value="1"/>
</dbReference>
<dbReference type="Proteomes" id="UP001500827">
    <property type="component" value="Unassembled WGS sequence"/>
</dbReference>
<accession>A0ABP7L266</accession>